<comment type="caution">
    <text evidence="2">The sequence shown here is derived from an EMBL/GenBank/DDBJ whole genome shotgun (WGS) entry which is preliminary data.</text>
</comment>
<evidence type="ECO:0000313" key="3">
    <source>
        <dbReference type="Proteomes" id="UP000295705"/>
    </source>
</evidence>
<accession>A0A4R6VJW7</accession>
<dbReference type="EMBL" id="SNYO01000004">
    <property type="protein sequence ID" value="TDQ58829.1"/>
    <property type="molecule type" value="Genomic_DNA"/>
</dbReference>
<evidence type="ECO:0000256" key="1">
    <source>
        <dbReference type="SAM" id="MobiDB-lite"/>
    </source>
</evidence>
<reference evidence="2 3" key="1">
    <citation type="submission" date="2019-03" db="EMBL/GenBank/DDBJ databases">
        <title>Genomic Encyclopedia of Type Strains, Phase IV (KMG-IV): sequencing the most valuable type-strain genomes for metagenomic binning, comparative biology and taxonomic classification.</title>
        <authorList>
            <person name="Goeker M."/>
        </authorList>
    </citation>
    <scope>NUCLEOTIDE SEQUENCE [LARGE SCALE GENOMIC DNA]</scope>
    <source>
        <strain evidence="2 3">DSM 45775</strain>
    </source>
</reference>
<evidence type="ECO:0000313" key="2">
    <source>
        <dbReference type="EMBL" id="TDQ58829.1"/>
    </source>
</evidence>
<feature type="compositionally biased region" description="Low complexity" evidence="1">
    <location>
        <begin position="84"/>
        <end position="104"/>
    </location>
</feature>
<sequence length="104" mass="10666">MVARPRFVSGRAPSFSVVPSTSLVSSGWTLSSASTRSESVPVCSIVTVPAEEKSIEVNGATGRSWVTTVPDPCVPPPPEEHPAETSASRTTATAANDARTGTPG</sequence>
<dbReference type="AlphaFoldDB" id="A0A4R6VJW7"/>
<keyword evidence="3" id="KW-1185">Reference proteome</keyword>
<gene>
    <name evidence="2" type="ORF">EV188_104576</name>
</gene>
<feature type="region of interest" description="Disordered" evidence="1">
    <location>
        <begin position="66"/>
        <end position="104"/>
    </location>
</feature>
<dbReference type="Proteomes" id="UP000295705">
    <property type="component" value="Unassembled WGS sequence"/>
</dbReference>
<name>A0A4R6VJW7_9PSEU</name>
<proteinExistence type="predicted"/>
<organism evidence="2 3">
    <name type="scientific">Actinomycetospora succinea</name>
    <dbReference type="NCBI Taxonomy" id="663603"/>
    <lineage>
        <taxon>Bacteria</taxon>
        <taxon>Bacillati</taxon>
        <taxon>Actinomycetota</taxon>
        <taxon>Actinomycetes</taxon>
        <taxon>Pseudonocardiales</taxon>
        <taxon>Pseudonocardiaceae</taxon>
        <taxon>Actinomycetospora</taxon>
    </lineage>
</organism>
<protein>
    <submittedName>
        <fullName evidence="2">Uncharacterized protein</fullName>
    </submittedName>
</protein>